<dbReference type="InterPro" id="IPR012259">
    <property type="entry name" value="DHFR"/>
</dbReference>
<keyword evidence="6 8" id="KW-0560">Oxidoreductase</keyword>
<evidence type="ECO:0000313" key="10">
    <source>
        <dbReference type="EMBL" id="GHD10765.1"/>
    </source>
</evidence>
<dbReference type="PRINTS" id="PR00070">
    <property type="entry name" value="DHFR"/>
</dbReference>
<evidence type="ECO:0000256" key="5">
    <source>
        <dbReference type="ARBA" id="ARBA00022857"/>
    </source>
</evidence>
<name>A0A8J3DNU9_9HYPH</name>
<dbReference type="Gene3D" id="3.40.430.10">
    <property type="entry name" value="Dihydrofolate Reductase, subunit A"/>
    <property type="match status" value="1"/>
</dbReference>
<organism evidence="10 11">
    <name type="scientific">Tianweitania populi</name>
    <dbReference type="NCBI Taxonomy" id="1607949"/>
    <lineage>
        <taxon>Bacteria</taxon>
        <taxon>Pseudomonadati</taxon>
        <taxon>Pseudomonadota</taxon>
        <taxon>Alphaproteobacteria</taxon>
        <taxon>Hyphomicrobiales</taxon>
        <taxon>Phyllobacteriaceae</taxon>
        <taxon>Tianweitania</taxon>
    </lineage>
</organism>
<dbReference type="GO" id="GO:0006730">
    <property type="term" value="P:one-carbon metabolic process"/>
    <property type="evidence" value="ECO:0007669"/>
    <property type="project" value="UniProtKB-KW"/>
</dbReference>
<evidence type="ECO:0000256" key="8">
    <source>
        <dbReference type="PIRNR" id="PIRNR000194"/>
    </source>
</evidence>
<proteinExistence type="inferred from homology"/>
<comment type="caution">
    <text evidence="10">The sequence shown here is derived from an EMBL/GenBank/DDBJ whole genome shotgun (WGS) entry which is preliminary data.</text>
</comment>
<evidence type="ECO:0000259" key="9">
    <source>
        <dbReference type="PROSITE" id="PS51330"/>
    </source>
</evidence>
<dbReference type="FunFam" id="3.40.430.10:FF:000001">
    <property type="entry name" value="Dihydrofolate reductase"/>
    <property type="match status" value="1"/>
</dbReference>
<evidence type="ECO:0000256" key="7">
    <source>
        <dbReference type="ARBA" id="ARBA00025067"/>
    </source>
</evidence>
<dbReference type="PANTHER" id="PTHR48069:SF3">
    <property type="entry name" value="DIHYDROFOLATE REDUCTASE"/>
    <property type="match status" value="1"/>
</dbReference>
<dbReference type="PIRSF" id="PIRSF000194">
    <property type="entry name" value="DHFR"/>
    <property type="match status" value="1"/>
</dbReference>
<dbReference type="GO" id="GO:0070401">
    <property type="term" value="F:NADP+ binding"/>
    <property type="evidence" value="ECO:0007669"/>
    <property type="project" value="UniProtKB-ARBA"/>
</dbReference>
<dbReference type="EMBL" id="BMZQ01000001">
    <property type="protein sequence ID" value="GHD10765.1"/>
    <property type="molecule type" value="Genomic_DNA"/>
</dbReference>
<reference evidence="10" key="1">
    <citation type="journal article" date="2014" name="Int. J. Syst. Evol. Microbiol.">
        <title>Complete genome sequence of Corynebacterium casei LMG S-19264T (=DSM 44701T), isolated from a smear-ripened cheese.</title>
        <authorList>
            <consortium name="US DOE Joint Genome Institute (JGI-PGF)"/>
            <person name="Walter F."/>
            <person name="Albersmeier A."/>
            <person name="Kalinowski J."/>
            <person name="Ruckert C."/>
        </authorList>
    </citation>
    <scope>NUCLEOTIDE SEQUENCE</scope>
    <source>
        <strain evidence="10">KCTC 42249</strain>
    </source>
</reference>
<dbReference type="SUPFAM" id="SSF53597">
    <property type="entry name" value="Dihydrofolate reductase-like"/>
    <property type="match status" value="1"/>
</dbReference>
<dbReference type="CDD" id="cd00209">
    <property type="entry name" value="DHFR"/>
    <property type="match status" value="1"/>
</dbReference>
<dbReference type="GO" id="GO:0005829">
    <property type="term" value="C:cytosol"/>
    <property type="evidence" value="ECO:0007669"/>
    <property type="project" value="TreeGrafter"/>
</dbReference>
<dbReference type="Proteomes" id="UP000630142">
    <property type="component" value="Unassembled WGS sequence"/>
</dbReference>
<keyword evidence="4 8" id="KW-0554">One-carbon metabolism</keyword>
<protein>
    <recommendedName>
        <fullName evidence="3 8">Dihydrofolate reductase</fullName>
        <ecNumber evidence="3 8">1.5.1.3</ecNumber>
    </recommendedName>
</protein>
<dbReference type="GO" id="GO:0004146">
    <property type="term" value="F:dihydrofolate reductase activity"/>
    <property type="evidence" value="ECO:0007669"/>
    <property type="project" value="UniProtKB-EC"/>
</dbReference>
<evidence type="ECO:0000256" key="4">
    <source>
        <dbReference type="ARBA" id="ARBA00022563"/>
    </source>
</evidence>
<accession>A0A8J3DNU9</accession>
<reference evidence="10" key="2">
    <citation type="submission" date="2020-09" db="EMBL/GenBank/DDBJ databases">
        <authorList>
            <person name="Sun Q."/>
            <person name="Kim S."/>
        </authorList>
    </citation>
    <scope>NUCLEOTIDE SEQUENCE</scope>
    <source>
        <strain evidence="10">KCTC 42249</strain>
    </source>
</reference>
<dbReference type="Pfam" id="PF00186">
    <property type="entry name" value="DHFR_1"/>
    <property type="match status" value="1"/>
</dbReference>
<evidence type="ECO:0000256" key="2">
    <source>
        <dbReference type="ARBA" id="ARBA00009539"/>
    </source>
</evidence>
<sequence length="181" mass="19820">MLVKQGETGMDVTLVVAVAENGVVGRDGQLPWRLSSDLKRFKADTMGKPVVMGRLTYESIGKPLPGRLNIVVTHNRDYHPEGVEIAHSLADALSLARTRSKALPEADEICVIGGGQLFEQAMGIADRLRVTHVLADVDGDVTFPPIDPQRFVETTSLEVPAGEKDQYPTRCVVYERRRASP</sequence>
<comment type="catalytic activity">
    <reaction evidence="8">
        <text>(6S)-5,6,7,8-tetrahydrofolate + NADP(+) = 7,8-dihydrofolate + NADPH + H(+)</text>
        <dbReference type="Rhea" id="RHEA:15009"/>
        <dbReference type="ChEBI" id="CHEBI:15378"/>
        <dbReference type="ChEBI" id="CHEBI:57451"/>
        <dbReference type="ChEBI" id="CHEBI:57453"/>
        <dbReference type="ChEBI" id="CHEBI:57783"/>
        <dbReference type="ChEBI" id="CHEBI:58349"/>
        <dbReference type="EC" id="1.5.1.3"/>
    </reaction>
</comment>
<keyword evidence="11" id="KW-1185">Reference proteome</keyword>
<evidence type="ECO:0000256" key="6">
    <source>
        <dbReference type="ARBA" id="ARBA00023002"/>
    </source>
</evidence>
<dbReference type="PANTHER" id="PTHR48069">
    <property type="entry name" value="DIHYDROFOLATE REDUCTASE"/>
    <property type="match status" value="1"/>
</dbReference>
<dbReference type="EC" id="1.5.1.3" evidence="3 8"/>
<comment type="pathway">
    <text evidence="1 8">Cofactor biosynthesis; tetrahydrofolate biosynthesis; 5,6,7,8-tetrahydrofolate from 7,8-dihydrofolate: step 1/1.</text>
</comment>
<keyword evidence="5 8" id="KW-0521">NADP</keyword>
<dbReference type="GO" id="GO:0046452">
    <property type="term" value="P:dihydrofolate metabolic process"/>
    <property type="evidence" value="ECO:0007669"/>
    <property type="project" value="TreeGrafter"/>
</dbReference>
<feature type="domain" description="DHFR" evidence="9">
    <location>
        <begin position="11"/>
        <end position="176"/>
    </location>
</feature>
<dbReference type="PROSITE" id="PS51330">
    <property type="entry name" value="DHFR_2"/>
    <property type="match status" value="1"/>
</dbReference>
<evidence type="ECO:0000256" key="1">
    <source>
        <dbReference type="ARBA" id="ARBA00004903"/>
    </source>
</evidence>
<dbReference type="InterPro" id="IPR001796">
    <property type="entry name" value="DHFR_dom"/>
</dbReference>
<dbReference type="UniPathway" id="UPA00077">
    <property type="reaction ID" value="UER00158"/>
</dbReference>
<dbReference type="GO" id="GO:0046655">
    <property type="term" value="P:folic acid metabolic process"/>
    <property type="evidence" value="ECO:0007669"/>
    <property type="project" value="TreeGrafter"/>
</dbReference>
<gene>
    <name evidence="10" type="ORF">GCM10016234_13100</name>
</gene>
<comment type="similarity">
    <text evidence="2 8">Belongs to the dihydrofolate reductase family.</text>
</comment>
<dbReference type="GO" id="GO:0046654">
    <property type="term" value="P:tetrahydrofolate biosynthetic process"/>
    <property type="evidence" value="ECO:0007669"/>
    <property type="project" value="UniProtKB-UniPathway"/>
</dbReference>
<evidence type="ECO:0000313" key="11">
    <source>
        <dbReference type="Proteomes" id="UP000630142"/>
    </source>
</evidence>
<dbReference type="AlphaFoldDB" id="A0A8J3DNU9"/>
<evidence type="ECO:0000256" key="3">
    <source>
        <dbReference type="ARBA" id="ARBA00012856"/>
    </source>
</evidence>
<comment type="function">
    <text evidence="7 8">Key enzyme in folate metabolism. Catalyzes an essential reaction for de novo glycine and purine synthesis, and for DNA precursor synthesis.</text>
</comment>
<dbReference type="InterPro" id="IPR024072">
    <property type="entry name" value="DHFR-like_dom_sf"/>
</dbReference>